<dbReference type="AlphaFoldDB" id="A0A0G4MFC2"/>
<feature type="compositionally biased region" description="Basic residues" evidence="1">
    <location>
        <begin position="59"/>
        <end position="70"/>
    </location>
</feature>
<proteinExistence type="predicted"/>
<keyword evidence="3" id="KW-1185">Reference proteome</keyword>
<organism evidence="2 3">
    <name type="scientific">Verticillium longisporum</name>
    <name type="common">Verticillium dahliae var. longisporum</name>
    <dbReference type="NCBI Taxonomy" id="100787"/>
    <lineage>
        <taxon>Eukaryota</taxon>
        <taxon>Fungi</taxon>
        <taxon>Dikarya</taxon>
        <taxon>Ascomycota</taxon>
        <taxon>Pezizomycotina</taxon>
        <taxon>Sordariomycetes</taxon>
        <taxon>Hypocreomycetidae</taxon>
        <taxon>Glomerellales</taxon>
        <taxon>Plectosphaerellaceae</taxon>
        <taxon>Verticillium</taxon>
    </lineage>
</organism>
<feature type="compositionally biased region" description="Low complexity" evidence="1">
    <location>
        <begin position="106"/>
        <end position="116"/>
    </location>
</feature>
<dbReference type="Proteomes" id="UP000044602">
    <property type="component" value="Unassembled WGS sequence"/>
</dbReference>
<protein>
    <submittedName>
        <fullName evidence="2">Uncharacterized protein</fullName>
    </submittedName>
</protein>
<feature type="non-terminal residue" evidence="2">
    <location>
        <position position="1"/>
    </location>
</feature>
<sequence>PQAAQGAHQVRRQLLGAARLLRGHAHHRLPRPAQAHGHRRRRPPRGRPQGRLPGSRSRLPGHQRQHHSGHQPHEELGGRALGHRPEHRLHDGLYLYPPARHPPPQQHRQQQGRRLQGRLQLAVHALARLLVHHARPALHAADRGRGRQAV</sequence>
<evidence type="ECO:0000313" key="3">
    <source>
        <dbReference type="Proteomes" id="UP000044602"/>
    </source>
</evidence>
<accession>A0A0G4MFC2</accession>
<feature type="region of interest" description="Disordered" evidence="1">
    <location>
        <begin position="25"/>
        <end position="116"/>
    </location>
</feature>
<evidence type="ECO:0000313" key="2">
    <source>
        <dbReference type="EMBL" id="CRK32904.1"/>
    </source>
</evidence>
<evidence type="ECO:0000256" key="1">
    <source>
        <dbReference type="SAM" id="MobiDB-lite"/>
    </source>
</evidence>
<gene>
    <name evidence="2" type="ORF">BN1708_019140</name>
</gene>
<dbReference type="EMBL" id="CVQH01022354">
    <property type="protein sequence ID" value="CRK32904.1"/>
    <property type="molecule type" value="Genomic_DNA"/>
</dbReference>
<feature type="non-terminal residue" evidence="2">
    <location>
        <position position="150"/>
    </location>
</feature>
<feature type="compositionally biased region" description="Basic residues" evidence="1">
    <location>
        <begin position="25"/>
        <end position="45"/>
    </location>
</feature>
<name>A0A0G4MFC2_VERLO</name>
<reference evidence="2 3" key="1">
    <citation type="submission" date="2015-05" db="EMBL/GenBank/DDBJ databases">
        <authorList>
            <person name="Wang D.B."/>
            <person name="Wang M."/>
        </authorList>
    </citation>
    <scope>NUCLEOTIDE SEQUENCE [LARGE SCALE GENOMIC DNA]</scope>
    <source>
        <strain evidence="2">VL1</strain>
    </source>
</reference>
<feature type="compositionally biased region" description="Low complexity" evidence="1">
    <location>
        <begin position="47"/>
        <end position="58"/>
    </location>
</feature>